<dbReference type="PANTHER" id="PTHR43394:SF1">
    <property type="entry name" value="ATP-BINDING CASSETTE SUB-FAMILY B MEMBER 10, MITOCHONDRIAL"/>
    <property type="match status" value="1"/>
</dbReference>
<dbReference type="Gene3D" id="3.40.50.300">
    <property type="entry name" value="P-loop containing nucleotide triphosphate hydrolases"/>
    <property type="match status" value="1"/>
</dbReference>
<evidence type="ECO:0000256" key="2">
    <source>
        <dbReference type="ARBA" id="ARBA00022692"/>
    </source>
</evidence>
<proteinExistence type="predicted"/>
<dbReference type="InterPro" id="IPR003439">
    <property type="entry name" value="ABC_transporter-like_ATP-bd"/>
</dbReference>
<evidence type="ECO:0000259" key="8">
    <source>
        <dbReference type="PROSITE" id="PS50893"/>
    </source>
</evidence>
<keyword evidence="4" id="KW-0067">ATP-binding</keyword>
<dbReference type="SUPFAM" id="SSF52540">
    <property type="entry name" value="P-loop containing nucleoside triphosphate hydrolases"/>
    <property type="match status" value="1"/>
</dbReference>
<evidence type="ECO:0000256" key="3">
    <source>
        <dbReference type="ARBA" id="ARBA00022741"/>
    </source>
</evidence>
<keyword evidence="5 7" id="KW-1133">Transmembrane helix</keyword>
<dbReference type="PROSITE" id="PS00211">
    <property type="entry name" value="ABC_TRANSPORTER_1"/>
    <property type="match status" value="1"/>
</dbReference>
<comment type="subcellular location">
    <subcellularLocation>
        <location evidence="1">Cell membrane</location>
        <topology evidence="1">Multi-pass membrane protein</topology>
    </subcellularLocation>
</comment>
<dbReference type="InterPro" id="IPR003593">
    <property type="entry name" value="AAA+_ATPase"/>
</dbReference>
<dbReference type="PROSITE" id="PS50929">
    <property type="entry name" value="ABC_TM1F"/>
    <property type="match status" value="1"/>
</dbReference>
<evidence type="ECO:0000256" key="4">
    <source>
        <dbReference type="ARBA" id="ARBA00022840"/>
    </source>
</evidence>
<comment type="caution">
    <text evidence="10">The sequence shown here is derived from an EMBL/GenBank/DDBJ whole genome shotgun (WGS) entry which is preliminary data.</text>
</comment>
<protein>
    <submittedName>
        <fullName evidence="10">Xenobiotic-transporting ATPase</fullName>
        <ecNumber evidence="10">3.6.3.44</ecNumber>
    </submittedName>
</protein>
<accession>A0A0L6JSY9</accession>
<dbReference type="EMBL" id="LGTC01000001">
    <property type="protein sequence ID" value="KNY28933.1"/>
    <property type="molecule type" value="Genomic_DNA"/>
</dbReference>
<evidence type="ECO:0000256" key="6">
    <source>
        <dbReference type="ARBA" id="ARBA00023136"/>
    </source>
</evidence>
<dbReference type="SUPFAM" id="SSF90123">
    <property type="entry name" value="ABC transporter transmembrane region"/>
    <property type="match status" value="1"/>
</dbReference>
<evidence type="ECO:0000256" key="7">
    <source>
        <dbReference type="SAM" id="Phobius"/>
    </source>
</evidence>
<dbReference type="InterPro" id="IPR036640">
    <property type="entry name" value="ABC1_TM_sf"/>
</dbReference>
<sequence>MENKFLKQYYSIFIKPHLWKQIKSLAYLLIFTAAAVISPLIIKYIIDIGIGEKRLDLLYYLLLALFLDGIVMIIFYYLNTMECLKIGQSVVLNLKKLAFNNISNYNSKFFSKYKSSEIMYILGNEVESAKEIGVTMFSQLLINVSKVIGFLVILFNLSYQITISYTILIVAFTFLQKRFGKVVKDRFRKLNAENGELYSIIQEYVSKAQAIITFNVADFFLKRYESKQQQYFKKEYDYRLTNVFNQLIVVIVSVIGYMIVFGLGGVYVAKNIITIGSLFSINIYVQRLYESITGASNCYIEFQKMKVNMQRIFSIIDDENRVAYGDVKKDICGNIQLKEFGLSFDDLTLFKDYNLSIKQGDKVAFLGDNGSGKTSLINTLLRTVPYSGGNILIDGEKIENYNSEAFRSSVVGVSQKTFIFSGTIKENIIFSNTDVNEDQIYEVLKKVLLYEDVLKMKDGLNTVIGEKGIALSGGQAQKIALARLFFINPSVIILDEPTSALDAKAEEIVCDNIFNHFKKNTIIFITHRKYVLKYATKIVNLTPDLAFEECI</sequence>
<keyword evidence="2 7" id="KW-0812">Transmembrane</keyword>
<evidence type="ECO:0000313" key="10">
    <source>
        <dbReference type="EMBL" id="KNY28933.1"/>
    </source>
</evidence>
<dbReference type="RefSeq" id="WP_036937493.1">
    <property type="nucleotide sequence ID" value="NZ_JQKC01000005.1"/>
</dbReference>
<evidence type="ECO:0000256" key="5">
    <source>
        <dbReference type="ARBA" id="ARBA00022989"/>
    </source>
</evidence>
<dbReference type="eggNOG" id="COG1132">
    <property type="taxonomic scope" value="Bacteria"/>
</dbReference>
<dbReference type="CDD" id="cd07346">
    <property type="entry name" value="ABC_6TM_exporters"/>
    <property type="match status" value="1"/>
</dbReference>
<dbReference type="InterPro" id="IPR039421">
    <property type="entry name" value="Type_1_exporter"/>
</dbReference>
<keyword evidence="3" id="KW-0547">Nucleotide-binding</keyword>
<feature type="transmembrane region" description="Helical" evidence="7">
    <location>
        <begin position="25"/>
        <end position="46"/>
    </location>
</feature>
<dbReference type="OrthoDB" id="9802264at2"/>
<dbReference type="Proteomes" id="UP000036923">
    <property type="component" value="Unassembled WGS sequence"/>
</dbReference>
<keyword evidence="6 7" id="KW-0472">Membrane</keyword>
<feature type="transmembrane region" description="Helical" evidence="7">
    <location>
        <begin position="147"/>
        <end position="175"/>
    </location>
</feature>
<dbReference type="GO" id="GO:0005524">
    <property type="term" value="F:ATP binding"/>
    <property type="evidence" value="ECO:0007669"/>
    <property type="project" value="UniProtKB-KW"/>
</dbReference>
<keyword evidence="11" id="KW-1185">Reference proteome</keyword>
<dbReference type="PROSITE" id="PS50893">
    <property type="entry name" value="ABC_TRANSPORTER_2"/>
    <property type="match status" value="1"/>
</dbReference>
<feature type="domain" description="ABC transporter" evidence="8">
    <location>
        <begin position="335"/>
        <end position="551"/>
    </location>
</feature>
<evidence type="ECO:0000313" key="11">
    <source>
        <dbReference type="Proteomes" id="UP000036923"/>
    </source>
</evidence>
<dbReference type="Pfam" id="PF00005">
    <property type="entry name" value="ABC_tran"/>
    <property type="match status" value="1"/>
</dbReference>
<dbReference type="Gene3D" id="1.20.1560.10">
    <property type="entry name" value="ABC transporter type 1, transmembrane domain"/>
    <property type="match status" value="1"/>
</dbReference>
<feature type="domain" description="ABC transmembrane type-1" evidence="9">
    <location>
        <begin position="24"/>
        <end position="304"/>
    </location>
</feature>
<organism evidence="10 11">
    <name type="scientific">Pseudobacteroides cellulosolvens ATCC 35603 = DSM 2933</name>
    <dbReference type="NCBI Taxonomy" id="398512"/>
    <lineage>
        <taxon>Bacteria</taxon>
        <taxon>Bacillati</taxon>
        <taxon>Bacillota</taxon>
        <taxon>Clostridia</taxon>
        <taxon>Eubacteriales</taxon>
        <taxon>Oscillospiraceae</taxon>
        <taxon>Pseudobacteroides</taxon>
    </lineage>
</organism>
<dbReference type="InterPro" id="IPR017871">
    <property type="entry name" value="ABC_transporter-like_CS"/>
</dbReference>
<dbReference type="InterPro" id="IPR011527">
    <property type="entry name" value="ABC1_TM_dom"/>
</dbReference>
<gene>
    <name evidence="10" type="ORF">Bccel_4207</name>
</gene>
<dbReference type="CDD" id="cd03228">
    <property type="entry name" value="ABCC_MRP_Like"/>
    <property type="match status" value="1"/>
</dbReference>
<evidence type="ECO:0000259" key="9">
    <source>
        <dbReference type="PROSITE" id="PS50929"/>
    </source>
</evidence>
<dbReference type="GO" id="GO:0005886">
    <property type="term" value="C:plasma membrane"/>
    <property type="evidence" value="ECO:0007669"/>
    <property type="project" value="UniProtKB-SubCell"/>
</dbReference>
<dbReference type="AlphaFoldDB" id="A0A0L6JSY9"/>
<dbReference type="EC" id="3.6.3.44" evidence="10"/>
<name>A0A0L6JSY9_9FIRM</name>
<keyword evidence="10" id="KW-0378">Hydrolase</keyword>
<dbReference type="PANTHER" id="PTHR43394">
    <property type="entry name" value="ATP-DEPENDENT PERMEASE MDL1, MITOCHONDRIAL"/>
    <property type="match status" value="1"/>
</dbReference>
<dbReference type="GO" id="GO:0016887">
    <property type="term" value="F:ATP hydrolysis activity"/>
    <property type="evidence" value="ECO:0007669"/>
    <property type="project" value="InterPro"/>
</dbReference>
<evidence type="ECO:0000256" key="1">
    <source>
        <dbReference type="ARBA" id="ARBA00004651"/>
    </source>
</evidence>
<feature type="transmembrane region" description="Helical" evidence="7">
    <location>
        <begin position="58"/>
        <end position="78"/>
    </location>
</feature>
<feature type="transmembrane region" description="Helical" evidence="7">
    <location>
        <begin position="243"/>
        <end position="269"/>
    </location>
</feature>
<dbReference type="SMART" id="SM00382">
    <property type="entry name" value="AAA"/>
    <property type="match status" value="1"/>
</dbReference>
<dbReference type="Pfam" id="PF00664">
    <property type="entry name" value="ABC_membrane"/>
    <property type="match status" value="1"/>
</dbReference>
<dbReference type="STRING" id="398512.Bccel_4207"/>
<dbReference type="GO" id="GO:0015421">
    <property type="term" value="F:ABC-type oligopeptide transporter activity"/>
    <property type="evidence" value="ECO:0007669"/>
    <property type="project" value="TreeGrafter"/>
</dbReference>
<dbReference type="InterPro" id="IPR027417">
    <property type="entry name" value="P-loop_NTPase"/>
</dbReference>
<reference evidence="11" key="1">
    <citation type="submission" date="2015-07" db="EMBL/GenBank/DDBJ databases">
        <title>Near-Complete Genome Sequence of the Cellulolytic Bacterium Bacteroides (Pseudobacteroides) cellulosolvens ATCC 35603.</title>
        <authorList>
            <person name="Dassa B."/>
            <person name="Utturkar S.M."/>
            <person name="Klingeman D.M."/>
            <person name="Hurt R.A."/>
            <person name="Keller M."/>
            <person name="Xu J."/>
            <person name="Reddy Y.H.K."/>
            <person name="Borovok I."/>
            <person name="Grinberg I.R."/>
            <person name="Lamed R."/>
            <person name="Zhivin O."/>
            <person name="Bayer E.A."/>
            <person name="Brown S.D."/>
        </authorList>
    </citation>
    <scope>NUCLEOTIDE SEQUENCE [LARGE SCALE GENOMIC DNA]</scope>
    <source>
        <strain evidence="11">DSM 2933</strain>
    </source>
</reference>